<dbReference type="OrthoDB" id="240702at2"/>
<dbReference type="STRING" id="1891926.Fuma_06039"/>
<evidence type="ECO:0000256" key="4">
    <source>
        <dbReference type="ARBA" id="ARBA00022840"/>
    </source>
</evidence>
<dbReference type="InterPro" id="IPR000719">
    <property type="entry name" value="Prot_kinase_dom"/>
</dbReference>
<dbReference type="PANTHER" id="PTHR43289">
    <property type="entry name" value="MITOGEN-ACTIVATED PROTEIN KINASE KINASE KINASE 20-RELATED"/>
    <property type="match status" value="1"/>
</dbReference>
<evidence type="ECO:0000313" key="6">
    <source>
        <dbReference type="EMBL" id="APZ96370.1"/>
    </source>
</evidence>
<keyword evidence="3 6" id="KW-0418">Kinase</keyword>
<feature type="domain" description="Protein kinase" evidence="5">
    <location>
        <begin position="28"/>
        <end position="310"/>
    </location>
</feature>
<dbReference type="EC" id="2.7.11.1" evidence="6"/>
<evidence type="ECO:0000256" key="1">
    <source>
        <dbReference type="ARBA" id="ARBA00022679"/>
    </source>
</evidence>
<dbReference type="AlphaFoldDB" id="A0A1P8WQN7"/>
<dbReference type="InterPro" id="IPR011009">
    <property type="entry name" value="Kinase-like_dom_sf"/>
</dbReference>
<proteinExistence type="predicted"/>
<accession>A0A1P8WQN7</accession>
<gene>
    <name evidence="6" type="primary">prkC_32</name>
    <name evidence="6" type="ORF">Fuma_06039</name>
</gene>
<keyword evidence="1 6" id="KW-0808">Transferase</keyword>
<evidence type="ECO:0000256" key="2">
    <source>
        <dbReference type="ARBA" id="ARBA00022741"/>
    </source>
</evidence>
<dbReference type="EMBL" id="CP017641">
    <property type="protein sequence ID" value="APZ96370.1"/>
    <property type="molecule type" value="Genomic_DNA"/>
</dbReference>
<organism evidence="6 7">
    <name type="scientific">Fuerstiella marisgermanici</name>
    <dbReference type="NCBI Taxonomy" id="1891926"/>
    <lineage>
        <taxon>Bacteria</taxon>
        <taxon>Pseudomonadati</taxon>
        <taxon>Planctomycetota</taxon>
        <taxon>Planctomycetia</taxon>
        <taxon>Planctomycetales</taxon>
        <taxon>Planctomycetaceae</taxon>
        <taxon>Fuerstiella</taxon>
    </lineage>
</organism>
<dbReference type="SMART" id="SM00220">
    <property type="entry name" value="S_TKc"/>
    <property type="match status" value="1"/>
</dbReference>
<protein>
    <submittedName>
        <fullName evidence="6">Serine/threonine-protein kinase PrkC</fullName>
        <ecNumber evidence="6">2.7.11.1</ecNumber>
    </submittedName>
</protein>
<sequence>MSHQNSTFRFRGRRYQVQGRITVRHRTYGLLQLLSRRGSASIVRDDCDRGCEERWLVSELGQKTLRELRSLQVLPERLSRQKLRVLQQLTDANPFAAAIIDCERRDHMTLIVSQWIPGESLSEWLRRQTGSRRRVSLHEALRLYRGLVRALSGFHRTTGLVHGDIHPDNFVMGSRSKWLIPIDYGSAWHALDAMSQRQTQGFRALWAAPEINLGKIGDQRSDQFSATLLLFVMLTGELPFDRLGGRAACFANPDSEPFWERPTDVILRYHSISHSATGSLSRFLDQVLAADPQERFATDAAWMSATEQLFRQLTESSRKGSLFDQLLKMLRTLRNRGRDISSIE</sequence>
<name>A0A1P8WQN7_9PLAN</name>
<reference evidence="6 7" key="1">
    <citation type="journal article" date="2016" name="Front. Microbiol.">
        <title>Fuerstia marisgermanicae gen. nov., sp. nov., an Unusual Member of the Phylum Planctomycetes from the German Wadden Sea.</title>
        <authorList>
            <person name="Kohn T."/>
            <person name="Heuer A."/>
            <person name="Jogler M."/>
            <person name="Vollmers J."/>
            <person name="Boedeker C."/>
            <person name="Bunk B."/>
            <person name="Rast P."/>
            <person name="Borchert D."/>
            <person name="Glockner I."/>
            <person name="Freese H.M."/>
            <person name="Klenk H.P."/>
            <person name="Overmann J."/>
            <person name="Kaster A.K."/>
            <person name="Rohde M."/>
            <person name="Wiegand S."/>
            <person name="Jogler C."/>
        </authorList>
    </citation>
    <scope>NUCLEOTIDE SEQUENCE [LARGE SCALE GENOMIC DNA]</scope>
    <source>
        <strain evidence="6 7">NH11</strain>
    </source>
</reference>
<dbReference type="PANTHER" id="PTHR43289:SF6">
    <property type="entry name" value="SERINE_THREONINE-PROTEIN KINASE NEKL-3"/>
    <property type="match status" value="1"/>
</dbReference>
<dbReference type="PROSITE" id="PS50011">
    <property type="entry name" value="PROTEIN_KINASE_DOM"/>
    <property type="match status" value="1"/>
</dbReference>
<dbReference type="RefSeq" id="WP_077027410.1">
    <property type="nucleotide sequence ID" value="NZ_CP017641.1"/>
</dbReference>
<evidence type="ECO:0000259" key="5">
    <source>
        <dbReference type="PROSITE" id="PS50011"/>
    </source>
</evidence>
<evidence type="ECO:0000256" key="3">
    <source>
        <dbReference type="ARBA" id="ARBA00022777"/>
    </source>
</evidence>
<keyword evidence="2" id="KW-0547">Nucleotide-binding</keyword>
<dbReference type="Proteomes" id="UP000187735">
    <property type="component" value="Chromosome"/>
</dbReference>
<dbReference type="Gene3D" id="1.10.510.10">
    <property type="entry name" value="Transferase(Phosphotransferase) domain 1"/>
    <property type="match status" value="1"/>
</dbReference>
<keyword evidence="7" id="KW-1185">Reference proteome</keyword>
<keyword evidence="4" id="KW-0067">ATP-binding</keyword>
<dbReference type="GO" id="GO:0004674">
    <property type="term" value="F:protein serine/threonine kinase activity"/>
    <property type="evidence" value="ECO:0007669"/>
    <property type="project" value="UniProtKB-EC"/>
</dbReference>
<dbReference type="SUPFAM" id="SSF56112">
    <property type="entry name" value="Protein kinase-like (PK-like)"/>
    <property type="match status" value="1"/>
</dbReference>
<dbReference type="GO" id="GO:0005524">
    <property type="term" value="F:ATP binding"/>
    <property type="evidence" value="ECO:0007669"/>
    <property type="project" value="UniProtKB-KW"/>
</dbReference>
<dbReference type="KEGG" id="fmr:Fuma_06039"/>
<dbReference type="Pfam" id="PF00069">
    <property type="entry name" value="Pkinase"/>
    <property type="match status" value="1"/>
</dbReference>
<evidence type="ECO:0000313" key="7">
    <source>
        <dbReference type="Proteomes" id="UP000187735"/>
    </source>
</evidence>